<evidence type="ECO:0000256" key="2">
    <source>
        <dbReference type="SAM" id="MobiDB-lite"/>
    </source>
</evidence>
<sequence>MKVALVNKNPAVSRLITLSLNKIGTEYIQLEEASELEGIFDFIIIDSDIDTTDIDISAYSKNIMYLVPRNGEVPEYATVTLNKPFLPTDFINVFEQNRPNDSIMTNSDTSDSVFVDEISTDFDLELPDFDTELKSLDDDENLDQLPKETEEGIAEIENLDDDAIKPNPNEAKNPNDELKEQGDAINEMLSGLDDLPELDEPISGSSSRPLQIKEDVGFDEFNLDDIANIKDEESFAKDIENEELLDDKEDLSDENLEVDIAKTTDFNELEDLVNEIDEISKDDINEVSGDDLSFSEVDDLEADSIENLEQIIDDIDAMSVDEKNKQEDEIADSQDINLDESIDEISEIETGESENLENNELDSVDNVDEMMLEEVADIEQDEDVKEILDELSDDLQNSDDLAQELQDTQEEVLETLDEQESALDKEDESLIVANEIQDVLDANLQTDSISEDMIDFASDDMKSIDDIDENSMMAAFGLSDAKMVLDSVGEIEIKNDKNVDFKDELSKKISEHITSSLNESSIKDVLKDMNIKINISFEEK</sequence>
<evidence type="ECO:0008006" key="5">
    <source>
        <dbReference type="Google" id="ProtNLM"/>
    </source>
</evidence>
<evidence type="ECO:0000256" key="1">
    <source>
        <dbReference type="SAM" id="Coils"/>
    </source>
</evidence>
<protein>
    <recommendedName>
        <fullName evidence="5">Highly acidic protein</fullName>
    </recommendedName>
</protein>
<dbReference type="Proteomes" id="UP000789803">
    <property type="component" value="Unassembled WGS sequence"/>
</dbReference>
<name>A0ABM8Q9G4_9BACT</name>
<accession>A0ABM8Q9G4</accession>
<evidence type="ECO:0000313" key="4">
    <source>
        <dbReference type="Proteomes" id="UP000789803"/>
    </source>
</evidence>
<proteinExistence type="predicted"/>
<dbReference type="EMBL" id="CAJHOF010000019">
    <property type="protein sequence ID" value="CAD7289620.1"/>
    <property type="molecule type" value="Genomic_DNA"/>
</dbReference>
<feature type="region of interest" description="Disordered" evidence="2">
    <location>
        <begin position="157"/>
        <end position="177"/>
    </location>
</feature>
<gene>
    <name evidence="3" type="ORF">LMG7974_01697</name>
</gene>
<feature type="coiled-coil region" evidence="1">
    <location>
        <begin position="388"/>
        <end position="422"/>
    </location>
</feature>
<evidence type="ECO:0000313" key="3">
    <source>
        <dbReference type="EMBL" id="CAD7289620.1"/>
    </source>
</evidence>
<comment type="caution">
    <text evidence="3">The sequence shown here is derived from an EMBL/GenBank/DDBJ whole genome shotgun (WGS) entry which is preliminary data.</text>
</comment>
<keyword evidence="1" id="KW-0175">Coiled coil</keyword>
<organism evidence="3 4">
    <name type="scientific">Campylobacter majalis</name>
    <dbReference type="NCBI Taxonomy" id="2790656"/>
    <lineage>
        <taxon>Bacteria</taxon>
        <taxon>Pseudomonadati</taxon>
        <taxon>Campylobacterota</taxon>
        <taxon>Epsilonproteobacteria</taxon>
        <taxon>Campylobacterales</taxon>
        <taxon>Campylobacteraceae</taxon>
        <taxon>Campylobacter</taxon>
    </lineage>
</organism>
<keyword evidence="4" id="KW-1185">Reference proteome</keyword>
<reference evidence="3 4" key="1">
    <citation type="submission" date="2020-11" db="EMBL/GenBank/DDBJ databases">
        <authorList>
            <person name="Peeters C."/>
        </authorList>
    </citation>
    <scope>NUCLEOTIDE SEQUENCE [LARGE SCALE GENOMIC DNA]</scope>
    <source>
        <strain evidence="3 4">LMG 7974</strain>
    </source>
</reference>
<dbReference type="RefSeq" id="WP_229933468.1">
    <property type="nucleotide sequence ID" value="NZ_CAJHOF010000019.1"/>
</dbReference>